<feature type="compositionally biased region" description="Polar residues" evidence="1">
    <location>
        <begin position="64"/>
        <end position="81"/>
    </location>
</feature>
<name>A0A1F7XJS6_9BACT</name>
<organism evidence="2 3">
    <name type="scientific">Candidatus Woesebacteria bacterium RBG_16_42_24</name>
    <dbReference type="NCBI Taxonomy" id="1802485"/>
    <lineage>
        <taxon>Bacteria</taxon>
        <taxon>Candidatus Woeseibacteriota</taxon>
    </lineage>
</organism>
<reference evidence="2 3" key="1">
    <citation type="journal article" date="2016" name="Nat. Commun.">
        <title>Thousands of microbial genomes shed light on interconnected biogeochemical processes in an aquifer system.</title>
        <authorList>
            <person name="Anantharaman K."/>
            <person name="Brown C.T."/>
            <person name="Hug L.A."/>
            <person name="Sharon I."/>
            <person name="Castelle C.J."/>
            <person name="Probst A.J."/>
            <person name="Thomas B.C."/>
            <person name="Singh A."/>
            <person name="Wilkins M.J."/>
            <person name="Karaoz U."/>
            <person name="Brodie E.L."/>
            <person name="Williams K.H."/>
            <person name="Hubbard S.S."/>
            <person name="Banfield J.F."/>
        </authorList>
    </citation>
    <scope>NUCLEOTIDE SEQUENCE [LARGE SCALE GENOMIC DNA]</scope>
</reference>
<accession>A0A1F7XJS6</accession>
<dbReference type="Proteomes" id="UP000177382">
    <property type="component" value="Unassembled WGS sequence"/>
</dbReference>
<feature type="compositionally biased region" description="Basic and acidic residues" evidence="1">
    <location>
        <begin position="33"/>
        <end position="47"/>
    </location>
</feature>
<evidence type="ECO:0000313" key="2">
    <source>
        <dbReference type="EMBL" id="OGM15276.1"/>
    </source>
</evidence>
<evidence type="ECO:0000256" key="1">
    <source>
        <dbReference type="SAM" id="MobiDB-lite"/>
    </source>
</evidence>
<comment type="caution">
    <text evidence="2">The sequence shown here is derived from an EMBL/GenBank/DDBJ whole genome shotgun (WGS) entry which is preliminary data.</text>
</comment>
<proteinExistence type="predicted"/>
<sequence length="87" mass="9615">MPEEPGSGETRPGASLADILGMQQENAARKNRRDNPRHGTRIDERLNLEQADALDRARKRAHPTSGSTTSIPDRWSSTGQKPQRPGE</sequence>
<evidence type="ECO:0000313" key="3">
    <source>
        <dbReference type="Proteomes" id="UP000177382"/>
    </source>
</evidence>
<protein>
    <submittedName>
        <fullName evidence="2">Uncharacterized protein</fullName>
    </submittedName>
</protein>
<feature type="region of interest" description="Disordered" evidence="1">
    <location>
        <begin position="22"/>
        <end position="87"/>
    </location>
</feature>
<gene>
    <name evidence="2" type="ORF">A2V97_01425</name>
</gene>
<dbReference type="EMBL" id="MGFX01000006">
    <property type="protein sequence ID" value="OGM15276.1"/>
    <property type="molecule type" value="Genomic_DNA"/>
</dbReference>
<dbReference type="AlphaFoldDB" id="A0A1F7XJS6"/>